<dbReference type="PANTHER" id="PTHR33909:SF1">
    <property type="entry name" value="SEC TRANSLOCON ACCESSORY COMPLEX SUBUNIT YAJC"/>
    <property type="match status" value="1"/>
</dbReference>
<evidence type="ECO:0000313" key="11">
    <source>
        <dbReference type="EMBL" id="MPN57539.1"/>
    </source>
</evidence>
<accession>A0A645J4C1</accession>
<evidence type="ECO:0000256" key="9">
    <source>
        <dbReference type="SAM" id="MobiDB-lite"/>
    </source>
</evidence>
<dbReference type="NCBIfam" id="TIGR00739">
    <property type="entry name" value="yajC"/>
    <property type="match status" value="1"/>
</dbReference>
<evidence type="ECO:0000256" key="2">
    <source>
        <dbReference type="ARBA" id="ARBA00022448"/>
    </source>
</evidence>
<comment type="caution">
    <text evidence="11">The sequence shown here is derived from an EMBL/GenBank/DDBJ whole genome shotgun (WGS) entry which is preliminary data.</text>
</comment>
<evidence type="ECO:0000256" key="4">
    <source>
        <dbReference type="ARBA" id="ARBA00022692"/>
    </source>
</evidence>
<feature type="compositionally biased region" description="Basic and acidic residues" evidence="9">
    <location>
        <begin position="91"/>
        <end position="113"/>
    </location>
</feature>
<evidence type="ECO:0000256" key="6">
    <source>
        <dbReference type="ARBA" id="ARBA00022989"/>
    </source>
</evidence>
<dbReference type="PRINTS" id="PR01853">
    <property type="entry name" value="YAJCTRNLCASE"/>
</dbReference>
<proteinExistence type="predicted"/>
<dbReference type="GO" id="GO:0015031">
    <property type="term" value="P:protein transport"/>
    <property type="evidence" value="ECO:0007669"/>
    <property type="project" value="UniProtKB-KW"/>
</dbReference>
<keyword evidence="8 10" id="KW-0472">Membrane</keyword>
<name>A0A645J4C1_9ZZZZ</name>
<keyword evidence="7" id="KW-0811">Translocation</keyword>
<keyword evidence="2" id="KW-0813">Transport</keyword>
<dbReference type="InterPro" id="IPR003849">
    <property type="entry name" value="Preprotein_translocase_YajC"/>
</dbReference>
<sequence>MSSSLSTTLIPIVLLVVVFYFFLIRPENKKKKEQENMRSNLKKGDKITTIGGVVGRVVQTSDDTIIIETSEDRVRLEFAKWAISTAGVQKDIKDTNNDKKNRKKLTPEEKADAFIEDPSTPAEEKDNAPTLNGEKIEPKDEK</sequence>
<comment type="subcellular location">
    <subcellularLocation>
        <location evidence="1">Cell membrane</location>
        <topology evidence="1">Single-pass membrane protein</topology>
    </subcellularLocation>
</comment>
<dbReference type="Pfam" id="PF02699">
    <property type="entry name" value="YajC"/>
    <property type="match status" value="1"/>
</dbReference>
<evidence type="ECO:0000256" key="1">
    <source>
        <dbReference type="ARBA" id="ARBA00004162"/>
    </source>
</evidence>
<evidence type="ECO:0000256" key="7">
    <source>
        <dbReference type="ARBA" id="ARBA00023010"/>
    </source>
</evidence>
<evidence type="ECO:0000256" key="5">
    <source>
        <dbReference type="ARBA" id="ARBA00022927"/>
    </source>
</evidence>
<evidence type="ECO:0008006" key="12">
    <source>
        <dbReference type="Google" id="ProtNLM"/>
    </source>
</evidence>
<keyword evidence="6 10" id="KW-1133">Transmembrane helix</keyword>
<dbReference type="EMBL" id="VSSQ01129149">
    <property type="protein sequence ID" value="MPN57539.1"/>
    <property type="molecule type" value="Genomic_DNA"/>
</dbReference>
<keyword evidence="5" id="KW-0653">Protein transport</keyword>
<gene>
    <name evidence="11" type="ORF">SDC9_205233</name>
</gene>
<dbReference type="AlphaFoldDB" id="A0A645J4C1"/>
<evidence type="ECO:0000256" key="10">
    <source>
        <dbReference type="SAM" id="Phobius"/>
    </source>
</evidence>
<protein>
    <recommendedName>
        <fullName evidence="12">Sec translocon accessory complex subunit YajC</fullName>
    </recommendedName>
</protein>
<evidence type="ECO:0000256" key="8">
    <source>
        <dbReference type="ARBA" id="ARBA00023136"/>
    </source>
</evidence>
<feature type="transmembrane region" description="Helical" evidence="10">
    <location>
        <begin position="6"/>
        <end position="24"/>
    </location>
</feature>
<evidence type="ECO:0000256" key="3">
    <source>
        <dbReference type="ARBA" id="ARBA00022475"/>
    </source>
</evidence>
<keyword evidence="4 10" id="KW-0812">Transmembrane</keyword>
<dbReference type="GO" id="GO:0005886">
    <property type="term" value="C:plasma membrane"/>
    <property type="evidence" value="ECO:0007669"/>
    <property type="project" value="UniProtKB-SubCell"/>
</dbReference>
<dbReference type="SMART" id="SM01323">
    <property type="entry name" value="YajC"/>
    <property type="match status" value="1"/>
</dbReference>
<reference evidence="11" key="1">
    <citation type="submission" date="2019-08" db="EMBL/GenBank/DDBJ databases">
        <authorList>
            <person name="Kucharzyk K."/>
            <person name="Murdoch R.W."/>
            <person name="Higgins S."/>
            <person name="Loffler F."/>
        </authorList>
    </citation>
    <scope>NUCLEOTIDE SEQUENCE</scope>
</reference>
<feature type="region of interest" description="Disordered" evidence="9">
    <location>
        <begin position="91"/>
        <end position="142"/>
    </location>
</feature>
<dbReference type="PANTHER" id="PTHR33909">
    <property type="entry name" value="SEC TRANSLOCON ACCESSORY COMPLEX SUBUNIT YAJC"/>
    <property type="match status" value="1"/>
</dbReference>
<keyword evidence="3" id="KW-1003">Cell membrane</keyword>
<organism evidence="11">
    <name type="scientific">bioreactor metagenome</name>
    <dbReference type="NCBI Taxonomy" id="1076179"/>
    <lineage>
        <taxon>unclassified sequences</taxon>
        <taxon>metagenomes</taxon>
        <taxon>ecological metagenomes</taxon>
    </lineage>
</organism>